<dbReference type="Gene3D" id="3.30.420.10">
    <property type="entry name" value="Ribonuclease H-like superfamily/Ribonuclease H"/>
    <property type="match status" value="1"/>
</dbReference>
<name>A0ABR3LJP0_9TELE</name>
<sequence length="153" mass="17438">MMIVSVAGEGDVSDTLRSTWSPGFPLVEEVQQDIIEPIIIPQFHQHTPNFLFMDDNAPPHRARTVTARLQEVGVPHMVWPAMSPDLNPIEQVQNQLKQRLDDRTPSPRDLAELRVAHVEEWNALPQNSIMRLVRSMRRRCQAVIVANGGNTRY</sequence>
<evidence type="ECO:0000259" key="1">
    <source>
        <dbReference type="Pfam" id="PF13358"/>
    </source>
</evidence>
<comment type="caution">
    <text evidence="2">The sequence shown here is derived from an EMBL/GenBank/DDBJ whole genome shotgun (WGS) entry which is preliminary data.</text>
</comment>
<dbReference type="Proteomes" id="UP001558613">
    <property type="component" value="Unassembled WGS sequence"/>
</dbReference>
<keyword evidence="3" id="KW-1185">Reference proteome</keyword>
<dbReference type="EMBL" id="JAYMGO010000021">
    <property type="protein sequence ID" value="KAL1252615.1"/>
    <property type="molecule type" value="Genomic_DNA"/>
</dbReference>
<dbReference type="InterPro" id="IPR038717">
    <property type="entry name" value="Tc1-like_DDE_dom"/>
</dbReference>
<gene>
    <name evidence="2" type="ORF">QQF64_017308</name>
</gene>
<evidence type="ECO:0000313" key="2">
    <source>
        <dbReference type="EMBL" id="KAL1252615.1"/>
    </source>
</evidence>
<accession>A0ABR3LJP0</accession>
<reference evidence="2 3" key="1">
    <citation type="submission" date="2023-09" db="EMBL/GenBank/DDBJ databases">
        <authorList>
            <person name="Wang M."/>
        </authorList>
    </citation>
    <scope>NUCLEOTIDE SEQUENCE [LARGE SCALE GENOMIC DNA]</scope>
    <source>
        <strain evidence="2">GT-2023</strain>
        <tissue evidence="2">Liver</tissue>
    </source>
</reference>
<organism evidence="2 3">
    <name type="scientific">Cirrhinus molitorella</name>
    <name type="common">mud carp</name>
    <dbReference type="NCBI Taxonomy" id="172907"/>
    <lineage>
        <taxon>Eukaryota</taxon>
        <taxon>Metazoa</taxon>
        <taxon>Chordata</taxon>
        <taxon>Craniata</taxon>
        <taxon>Vertebrata</taxon>
        <taxon>Euteleostomi</taxon>
        <taxon>Actinopterygii</taxon>
        <taxon>Neopterygii</taxon>
        <taxon>Teleostei</taxon>
        <taxon>Ostariophysi</taxon>
        <taxon>Cypriniformes</taxon>
        <taxon>Cyprinidae</taxon>
        <taxon>Labeoninae</taxon>
        <taxon>Labeonini</taxon>
        <taxon>Cirrhinus</taxon>
    </lineage>
</organism>
<dbReference type="InterPro" id="IPR036397">
    <property type="entry name" value="RNaseH_sf"/>
</dbReference>
<proteinExistence type="predicted"/>
<evidence type="ECO:0000313" key="3">
    <source>
        <dbReference type="Proteomes" id="UP001558613"/>
    </source>
</evidence>
<protein>
    <recommendedName>
        <fullName evidence="1">Tc1-like transposase DDE domain-containing protein</fullName>
    </recommendedName>
</protein>
<dbReference type="Pfam" id="PF13358">
    <property type="entry name" value="DDE_3"/>
    <property type="match status" value="1"/>
</dbReference>
<feature type="domain" description="Tc1-like transposase DDE" evidence="1">
    <location>
        <begin position="32"/>
        <end position="105"/>
    </location>
</feature>